<feature type="compositionally biased region" description="Polar residues" evidence="1">
    <location>
        <begin position="1"/>
        <end position="10"/>
    </location>
</feature>
<feature type="transmembrane region" description="Helical" evidence="2">
    <location>
        <begin position="48"/>
        <end position="68"/>
    </location>
</feature>
<feature type="transmembrane region" description="Helical" evidence="2">
    <location>
        <begin position="80"/>
        <end position="103"/>
    </location>
</feature>
<protein>
    <submittedName>
        <fullName evidence="3">Uncharacterized protein</fullName>
    </submittedName>
</protein>
<evidence type="ECO:0000256" key="2">
    <source>
        <dbReference type="SAM" id="Phobius"/>
    </source>
</evidence>
<keyword evidence="2" id="KW-0812">Transmembrane</keyword>
<evidence type="ECO:0000256" key="1">
    <source>
        <dbReference type="SAM" id="MobiDB-lite"/>
    </source>
</evidence>
<dbReference type="AlphaFoldDB" id="A0A6C0ACY5"/>
<name>A0A6C0ACY5_9ZZZZ</name>
<feature type="transmembrane region" description="Helical" evidence="2">
    <location>
        <begin position="170"/>
        <end position="195"/>
    </location>
</feature>
<keyword evidence="2" id="KW-1133">Transmembrane helix</keyword>
<proteinExistence type="predicted"/>
<feature type="compositionally biased region" description="Basic and acidic residues" evidence="1">
    <location>
        <begin position="11"/>
        <end position="24"/>
    </location>
</feature>
<sequence>MSKQQKTLSFDNKESLPNDEEVGKKSNKELYNENFKSLRVGEQFMTSAYYIMQYLMIILPLTTVLIGIGTKAYENKDYMLIFIFNIIRSIYATIESILILKMVKKSIINNMGRQFFVIYDIFDMYYKDYKFIWLGVIRFLLWLTFIIIGFCIVSQKTFGMDYQNVMNNNILYIFHIISISLTLGLPILFFMIYHIHCIESLESQKSTNS</sequence>
<feature type="region of interest" description="Disordered" evidence="1">
    <location>
        <begin position="1"/>
        <end position="24"/>
    </location>
</feature>
<accession>A0A6C0ACY5</accession>
<feature type="transmembrane region" description="Helical" evidence="2">
    <location>
        <begin position="131"/>
        <end position="150"/>
    </location>
</feature>
<reference evidence="3" key="1">
    <citation type="journal article" date="2020" name="Nature">
        <title>Giant virus diversity and host interactions through global metagenomics.</title>
        <authorList>
            <person name="Schulz F."/>
            <person name="Roux S."/>
            <person name="Paez-Espino D."/>
            <person name="Jungbluth S."/>
            <person name="Walsh D.A."/>
            <person name="Denef V.J."/>
            <person name="McMahon K.D."/>
            <person name="Konstantinidis K.T."/>
            <person name="Eloe-Fadrosh E.A."/>
            <person name="Kyrpides N.C."/>
            <person name="Woyke T."/>
        </authorList>
    </citation>
    <scope>NUCLEOTIDE SEQUENCE</scope>
    <source>
        <strain evidence="3">GVMAG-S-1004661-13</strain>
    </source>
</reference>
<organism evidence="3">
    <name type="scientific">viral metagenome</name>
    <dbReference type="NCBI Taxonomy" id="1070528"/>
    <lineage>
        <taxon>unclassified sequences</taxon>
        <taxon>metagenomes</taxon>
        <taxon>organismal metagenomes</taxon>
    </lineage>
</organism>
<evidence type="ECO:0000313" key="3">
    <source>
        <dbReference type="EMBL" id="QHS77512.1"/>
    </source>
</evidence>
<keyword evidence="2" id="KW-0472">Membrane</keyword>
<dbReference type="EMBL" id="MN740551">
    <property type="protein sequence ID" value="QHS77512.1"/>
    <property type="molecule type" value="Genomic_DNA"/>
</dbReference>